<dbReference type="GO" id="GO:0000166">
    <property type="term" value="F:nucleotide binding"/>
    <property type="evidence" value="ECO:0007669"/>
    <property type="project" value="UniProtKB-KW"/>
</dbReference>
<dbReference type="SUPFAM" id="SSF51283">
    <property type="entry name" value="dUTPase-like"/>
    <property type="match status" value="1"/>
</dbReference>
<dbReference type="EMBL" id="MFZH01000027">
    <property type="protein sequence ID" value="OGK18736.1"/>
    <property type="molecule type" value="Genomic_DNA"/>
</dbReference>
<comment type="function">
    <text evidence="3">Catalyzes the deamination of dCTP to dUTP.</text>
</comment>
<comment type="catalytic activity">
    <reaction evidence="3">
        <text>dCTP + H2O + H(+) = dUTP + NH4(+)</text>
        <dbReference type="Rhea" id="RHEA:22680"/>
        <dbReference type="ChEBI" id="CHEBI:15377"/>
        <dbReference type="ChEBI" id="CHEBI:15378"/>
        <dbReference type="ChEBI" id="CHEBI:28938"/>
        <dbReference type="ChEBI" id="CHEBI:61481"/>
        <dbReference type="ChEBI" id="CHEBI:61555"/>
        <dbReference type="EC" id="3.5.4.13"/>
    </reaction>
</comment>
<dbReference type="PANTHER" id="PTHR42680">
    <property type="entry name" value="DCTP DEAMINASE"/>
    <property type="match status" value="1"/>
</dbReference>
<comment type="pathway">
    <text evidence="3">Pyrimidine metabolism; dUMP biosynthesis; dUMP from dCTP (dUTP route): step 1/2.</text>
</comment>
<keyword evidence="1 3" id="KW-0378">Hydrolase</keyword>
<evidence type="ECO:0000256" key="2">
    <source>
        <dbReference type="ARBA" id="ARBA00023080"/>
    </source>
</evidence>
<reference evidence="4 5" key="1">
    <citation type="journal article" date="2016" name="Nat. Commun.">
        <title>Thousands of microbial genomes shed light on interconnected biogeochemical processes in an aquifer system.</title>
        <authorList>
            <person name="Anantharaman K."/>
            <person name="Brown C.T."/>
            <person name="Hug L.A."/>
            <person name="Sharon I."/>
            <person name="Castelle C.J."/>
            <person name="Probst A.J."/>
            <person name="Thomas B.C."/>
            <person name="Singh A."/>
            <person name="Wilkins M.J."/>
            <person name="Karaoz U."/>
            <person name="Brodie E.L."/>
            <person name="Williams K.H."/>
            <person name="Hubbard S.S."/>
            <person name="Banfield J.F."/>
        </authorList>
    </citation>
    <scope>NUCLEOTIDE SEQUENCE [LARGE SCALE GENOMIC DNA]</scope>
</reference>
<feature type="binding site" evidence="3">
    <location>
        <position position="176"/>
    </location>
    <ligand>
        <name>dCTP</name>
        <dbReference type="ChEBI" id="CHEBI:61481"/>
    </ligand>
</feature>
<feature type="binding site" evidence="3">
    <location>
        <position position="165"/>
    </location>
    <ligand>
        <name>dCTP</name>
        <dbReference type="ChEBI" id="CHEBI:61481"/>
    </ligand>
</feature>
<comment type="caution">
    <text evidence="4">The sequence shown here is derived from an EMBL/GenBank/DDBJ whole genome shotgun (WGS) entry which is preliminary data.</text>
</comment>
<gene>
    <name evidence="3" type="primary">dcd</name>
    <name evidence="4" type="ORF">A2799_01900</name>
</gene>
<dbReference type="UniPathway" id="UPA00610">
    <property type="reaction ID" value="UER00665"/>
</dbReference>
<dbReference type="GO" id="GO:0015949">
    <property type="term" value="P:nucleobase-containing small molecule interconversion"/>
    <property type="evidence" value="ECO:0007669"/>
    <property type="project" value="TreeGrafter"/>
</dbReference>
<evidence type="ECO:0000256" key="3">
    <source>
        <dbReference type="HAMAP-Rule" id="MF_00146"/>
    </source>
</evidence>
<dbReference type="AlphaFoldDB" id="A0A1F7GJ90"/>
<dbReference type="EC" id="3.5.4.13" evidence="3"/>
<dbReference type="GO" id="GO:0006229">
    <property type="term" value="P:dUTP biosynthetic process"/>
    <property type="evidence" value="ECO:0007669"/>
    <property type="project" value="UniProtKB-UniRule"/>
</dbReference>
<dbReference type="Pfam" id="PF22769">
    <property type="entry name" value="DCD"/>
    <property type="match status" value="1"/>
</dbReference>
<protein>
    <recommendedName>
        <fullName evidence="3">dCTP deaminase</fullName>
        <ecNumber evidence="3">3.5.4.13</ecNumber>
    </recommendedName>
    <alternativeName>
        <fullName evidence="3">Deoxycytidine triphosphate deaminase</fullName>
    </alternativeName>
</protein>
<evidence type="ECO:0000313" key="5">
    <source>
        <dbReference type="Proteomes" id="UP000176850"/>
    </source>
</evidence>
<dbReference type="GO" id="GO:0006226">
    <property type="term" value="P:dUMP biosynthetic process"/>
    <property type="evidence" value="ECO:0007669"/>
    <property type="project" value="UniProtKB-UniPathway"/>
</dbReference>
<dbReference type="PANTHER" id="PTHR42680:SF3">
    <property type="entry name" value="DCTP DEAMINASE"/>
    <property type="match status" value="1"/>
</dbReference>
<dbReference type="InterPro" id="IPR036157">
    <property type="entry name" value="dUTPase-like_sf"/>
</dbReference>
<feature type="active site" description="Proton donor/acceptor" evidence="3">
    <location>
        <position position="132"/>
    </location>
</feature>
<dbReference type="HAMAP" id="MF_00146">
    <property type="entry name" value="dCTP_deaminase"/>
    <property type="match status" value="1"/>
</dbReference>
<accession>A0A1F7GJ90</accession>
<feature type="binding site" evidence="3">
    <location>
        <position position="172"/>
    </location>
    <ligand>
        <name>dCTP</name>
        <dbReference type="ChEBI" id="CHEBI:61481"/>
    </ligand>
</feature>
<dbReference type="Proteomes" id="UP000176850">
    <property type="component" value="Unassembled WGS sequence"/>
</dbReference>
<feature type="binding site" evidence="3">
    <location>
        <begin position="130"/>
        <end position="132"/>
    </location>
    <ligand>
        <name>dCTP</name>
        <dbReference type="ChEBI" id="CHEBI:61481"/>
    </ligand>
</feature>
<evidence type="ECO:0000313" key="4">
    <source>
        <dbReference type="EMBL" id="OGK18736.1"/>
    </source>
</evidence>
<keyword evidence="2 3" id="KW-0546">Nucleotide metabolism</keyword>
<name>A0A1F7GJ90_9BACT</name>
<dbReference type="InterPro" id="IPR033704">
    <property type="entry name" value="dUTPase_trimeric"/>
</dbReference>
<evidence type="ECO:0000256" key="1">
    <source>
        <dbReference type="ARBA" id="ARBA00022801"/>
    </source>
</evidence>
<proteinExistence type="inferred from homology"/>
<comment type="subunit">
    <text evidence="3">Homotrimer.</text>
</comment>
<dbReference type="CDD" id="cd07557">
    <property type="entry name" value="trimeric_dUTPase"/>
    <property type="match status" value="1"/>
</dbReference>
<keyword evidence="3" id="KW-0547">Nucleotide-binding</keyword>
<feature type="binding site" evidence="3">
    <location>
        <position position="122"/>
    </location>
    <ligand>
        <name>dCTP</name>
        <dbReference type="ChEBI" id="CHEBI:61481"/>
    </ligand>
</feature>
<comment type="similarity">
    <text evidence="3">Belongs to the dCTP deaminase family.</text>
</comment>
<dbReference type="InterPro" id="IPR011962">
    <property type="entry name" value="dCTP_deaminase"/>
</dbReference>
<sequence length="189" mass="21001">MILSDVDIKKALASKYIRILPKPDLKTQLSSCSIDFRLSNLFYVFEHSKFALLDPHDKDLQIPARKIAVKKGGRFVMHPGAFVIGSTIERVELPDDLVGRVEGRSSLGRLGIVIHSTAPLFDPGWRGQLTLELGNIGVMPVALYPGMRICAMTFEKLSTPSSMPYYKKKGAKYLNQKGPTVSKIVKDIK</sequence>
<dbReference type="GO" id="GO:0008829">
    <property type="term" value="F:dCTP deaminase activity"/>
    <property type="evidence" value="ECO:0007669"/>
    <property type="project" value="UniProtKB-UniRule"/>
</dbReference>
<comment type="caution">
    <text evidence="3">Lacks conserved residue(s) required for the propagation of feature annotation.</text>
</comment>
<dbReference type="Gene3D" id="2.70.40.10">
    <property type="match status" value="1"/>
</dbReference>
<feature type="binding site" evidence="3">
    <location>
        <begin position="104"/>
        <end position="109"/>
    </location>
    <ligand>
        <name>dCTP</name>
        <dbReference type="ChEBI" id="CHEBI:61481"/>
    </ligand>
</feature>
<dbReference type="NCBIfam" id="TIGR02274">
    <property type="entry name" value="dCTP_deam"/>
    <property type="match status" value="1"/>
</dbReference>
<organism evidence="4 5">
    <name type="scientific">Candidatus Roizmanbacteria bacterium RIFCSPHIGHO2_01_FULL_39_24</name>
    <dbReference type="NCBI Taxonomy" id="1802032"/>
    <lineage>
        <taxon>Bacteria</taxon>
        <taxon>Candidatus Roizmaniibacteriota</taxon>
    </lineage>
</organism>